<dbReference type="PANTHER" id="PTHR47534:SF3">
    <property type="entry name" value="ALCOHOL DEHYDROGENASE-LIKE C-TERMINAL DOMAIN-CONTAINING PROTEIN"/>
    <property type="match status" value="1"/>
</dbReference>
<evidence type="ECO:0000313" key="2">
    <source>
        <dbReference type="EMBL" id="TVY84892.1"/>
    </source>
</evidence>
<sequence>MVSLSEVEASNSLIPAYLSNLVAVFVGATSGIGETSLKQFAKLSIAPRIYFVGRSQEAGDRISAELKDLNAKGEYTFIKADVSLIRVVDDVCRDIMSKEKAINVLFLSQGSLAARNQETAEGLHMLVSLSYYSRNRFIVNLLPLLRQATTIRRVVTVLAGGYEGPIIEDDFQAWKIPISQSRGHQNSMAGLSLEAIAKNAPTVSFIHSFPGFVDTNLMRDTKGPMMFLLWLMARVMVPFMAVPSLEVGERHAFLLTSAKYPARSSGESGVPLANGIEVVRGTNGEIGSGVYSLNQLGESSGSKIEALLAEMRAEGMVEKLWSHTEEEYKRITGVAAV</sequence>
<keyword evidence="3" id="KW-1185">Reference proteome</keyword>
<dbReference type="Proteomes" id="UP000469558">
    <property type="component" value="Unassembled WGS sequence"/>
</dbReference>
<evidence type="ECO:0000313" key="3">
    <source>
        <dbReference type="Proteomes" id="UP000469558"/>
    </source>
</evidence>
<accession>A0A8T9CI92</accession>
<dbReference type="OrthoDB" id="2898509at2759"/>
<dbReference type="EMBL" id="QGMK01000047">
    <property type="protein sequence ID" value="TVY84892.1"/>
    <property type="molecule type" value="Genomic_DNA"/>
</dbReference>
<proteinExistence type="predicted"/>
<dbReference type="Gene3D" id="3.40.50.720">
    <property type="entry name" value="NAD(P)-binding Rossmann-like Domain"/>
    <property type="match status" value="1"/>
</dbReference>
<dbReference type="InterPro" id="IPR002347">
    <property type="entry name" value="SDR_fam"/>
</dbReference>
<dbReference type="InterPro" id="IPR036291">
    <property type="entry name" value="NAD(P)-bd_dom_sf"/>
</dbReference>
<dbReference type="AlphaFoldDB" id="A0A8T9CI92"/>
<dbReference type="SUPFAM" id="SSF51735">
    <property type="entry name" value="NAD(P)-binding Rossmann-fold domains"/>
    <property type="match status" value="1"/>
</dbReference>
<keyword evidence="1" id="KW-0560">Oxidoreductase</keyword>
<comment type="caution">
    <text evidence="2">The sequence shown here is derived from an EMBL/GenBank/DDBJ whole genome shotgun (WGS) entry which is preliminary data.</text>
</comment>
<organism evidence="2 3">
    <name type="scientific">Lachnellula suecica</name>
    <dbReference type="NCBI Taxonomy" id="602035"/>
    <lineage>
        <taxon>Eukaryota</taxon>
        <taxon>Fungi</taxon>
        <taxon>Dikarya</taxon>
        <taxon>Ascomycota</taxon>
        <taxon>Pezizomycotina</taxon>
        <taxon>Leotiomycetes</taxon>
        <taxon>Helotiales</taxon>
        <taxon>Lachnaceae</taxon>
        <taxon>Lachnellula</taxon>
    </lineage>
</organism>
<protein>
    <submittedName>
        <fullName evidence="2">Oxidoreductase andH</fullName>
    </submittedName>
</protein>
<reference evidence="2 3" key="1">
    <citation type="submission" date="2018-05" db="EMBL/GenBank/DDBJ databases">
        <title>Genome sequencing and assembly of the regulated plant pathogen Lachnellula willkommii and related sister species for the development of diagnostic species identification markers.</title>
        <authorList>
            <person name="Giroux E."/>
            <person name="Bilodeau G."/>
        </authorList>
    </citation>
    <scope>NUCLEOTIDE SEQUENCE [LARGE SCALE GENOMIC DNA]</scope>
    <source>
        <strain evidence="2 3">CBS 268.59</strain>
    </source>
</reference>
<dbReference type="GO" id="GO:0016491">
    <property type="term" value="F:oxidoreductase activity"/>
    <property type="evidence" value="ECO:0007669"/>
    <property type="project" value="UniProtKB-KW"/>
</dbReference>
<evidence type="ECO:0000256" key="1">
    <source>
        <dbReference type="ARBA" id="ARBA00023002"/>
    </source>
</evidence>
<gene>
    <name evidence="2" type="primary">andH_2</name>
    <name evidence="2" type="ORF">LSUE1_G001081</name>
</gene>
<dbReference type="PANTHER" id="PTHR47534">
    <property type="entry name" value="YALI0E05731P"/>
    <property type="match status" value="1"/>
</dbReference>
<name>A0A8T9CI92_9HELO</name>
<dbReference type="InterPro" id="IPR052228">
    <property type="entry name" value="Sec_Metab_Biosynth_Oxidored"/>
</dbReference>
<dbReference type="Pfam" id="PF00106">
    <property type="entry name" value="adh_short"/>
    <property type="match status" value="1"/>
</dbReference>